<dbReference type="CDD" id="cd03801">
    <property type="entry name" value="GT4_PimA-like"/>
    <property type="match status" value="1"/>
</dbReference>
<reference evidence="2 3" key="1">
    <citation type="journal article" date="2015" name="Nature">
        <title>rRNA introns, odd ribosomes, and small enigmatic genomes across a large radiation of phyla.</title>
        <authorList>
            <person name="Brown C.T."/>
            <person name="Hug L.A."/>
            <person name="Thomas B.C."/>
            <person name="Sharon I."/>
            <person name="Castelle C.J."/>
            <person name="Singh A."/>
            <person name="Wilkins M.J."/>
            <person name="Williams K.H."/>
            <person name="Banfield J.F."/>
        </authorList>
    </citation>
    <scope>NUCLEOTIDE SEQUENCE [LARGE SCALE GENOMIC DNA]</scope>
</reference>
<dbReference type="GO" id="GO:0004377">
    <property type="term" value="F:GDP-Man:Man(3)GlcNAc(2)-PP-Dol alpha-1,2-mannosyltransferase activity"/>
    <property type="evidence" value="ECO:0007669"/>
    <property type="project" value="InterPro"/>
</dbReference>
<evidence type="ECO:0000313" key="3">
    <source>
        <dbReference type="Proteomes" id="UP000034090"/>
    </source>
</evidence>
<organism evidence="2 3">
    <name type="scientific">Candidatus Woesebacteria bacterium GW2011_GWB1_43_14</name>
    <dbReference type="NCBI Taxonomy" id="1618578"/>
    <lineage>
        <taxon>Bacteria</taxon>
        <taxon>Candidatus Woeseibacteriota</taxon>
    </lineage>
</organism>
<dbReference type="STRING" id="1618578.UV74_C0004G0002"/>
<dbReference type="GO" id="GO:0016020">
    <property type="term" value="C:membrane"/>
    <property type="evidence" value="ECO:0007669"/>
    <property type="project" value="TreeGrafter"/>
</dbReference>
<dbReference type="GO" id="GO:0006487">
    <property type="term" value="P:protein N-linked glycosylation"/>
    <property type="evidence" value="ECO:0007669"/>
    <property type="project" value="TreeGrafter"/>
</dbReference>
<dbReference type="PANTHER" id="PTHR45919">
    <property type="entry name" value="GDP-MAN:MAN(3)GLCNAC(2)-PP-DOL ALPHA-1,2-MANNOSYLTRANSFERASE"/>
    <property type="match status" value="1"/>
</dbReference>
<dbReference type="Gene3D" id="3.40.50.2000">
    <property type="entry name" value="Glycogen Phosphorylase B"/>
    <property type="match status" value="2"/>
</dbReference>
<accession>A0A0G1FTY4</accession>
<dbReference type="EMBL" id="LCFQ01000004">
    <property type="protein sequence ID" value="KKS98466.1"/>
    <property type="molecule type" value="Genomic_DNA"/>
</dbReference>
<dbReference type="InterPro" id="IPR001296">
    <property type="entry name" value="Glyco_trans_1"/>
</dbReference>
<dbReference type="SUPFAM" id="SSF53756">
    <property type="entry name" value="UDP-Glycosyltransferase/glycogen phosphorylase"/>
    <property type="match status" value="1"/>
</dbReference>
<proteinExistence type="predicted"/>
<comment type="caution">
    <text evidence="2">The sequence shown here is derived from an EMBL/GenBank/DDBJ whole genome shotgun (WGS) entry which is preliminary data.</text>
</comment>
<keyword evidence="2" id="KW-0808">Transferase</keyword>
<dbReference type="Proteomes" id="UP000034090">
    <property type="component" value="Unassembled WGS sequence"/>
</dbReference>
<protein>
    <submittedName>
        <fullName evidence="2">Glycosyl transferase</fullName>
    </submittedName>
</protein>
<feature type="domain" description="Glycosyl transferase family 1" evidence="1">
    <location>
        <begin position="148"/>
        <end position="324"/>
    </location>
</feature>
<evidence type="ECO:0000259" key="1">
    <source>
        <dbReference type="Pfam" id="PF00534"/>
    </source>
</evidence>
<dbReference type="InterPro" id="IPR038013">
    <property type="entry name" value="ALG11"/>
</dbReference>
<sequence length="342" mass="38776">MRAAIFNPYLDTLGGGERYSLAVCKALVEASYSVDVFWKDESIRKKLESRFGMKLSGIEFVADIKRGDGYDVCFWVSDGSIPLLRARKNFLHFQFPFKNISGNTLINKMKLFRINKIICNSNFTKDFIDKEYGVKSVVLYPPVDISRFKSAGKKEKIILSVARFSQLTQSKRQDVLIDVFKRFYDLGNKDWRLVLAGGVEVGVGEYVEKLKKASRGYPISILEGPDFKKLVGLYAESAFFWTASGFGISEQDEPVKVEHFGITVVEAMAAGAVPFVYNAGGHREIIKDGENGFLWSTKTDLLNLSLKLVKNKQKEKEISSQAKKDAKKYSYDRFKNEFLSFL</sequence>
<name>A0A0G1FTY4_9BACT</name>
<dbReference type="Pfam" id="PF00534">
    <property type="entry name" value="Glycos_transf_1"/>
    <property type="match status" value="1"/>
</dbReference>
<gene>
    <name evidence="2" type="ORF">UV74_C0004G0002</name>
</gene>
<evidence type="ECO:0000313" key="2">
    <source>
        <dbReference type="EMBL" id="KKS98466.1"/>
    </source>
</evidence>
<dbReference type="AlphaFoldDB" id="A0A0G1FTY4"/>
<dbReference type="PANTHER" id="PTHR45919:SF1">
    <property type="entry name" value="GDP-MAN:MAN(3)GLCNAC(2)-PP-DOL ALPHA-1,2-MANNOSYLTRANSFERASE"/>
    <property type="match status" value="1"/>
</dbReference>